<sequence>MTFRNNLDNLFLSINFIINNYIIGKISLGLLYSVGKGVDMDKPFAFRLFLDTVEIGSNIKQYYVASCYLCDDYVVEKDYTKSFECYLKSDEGWNSVAQIKLQNVILIVLL</sequence>
<evidence type="ECO:0000256" key="1">
    <source>
        <dbReference type="SAM" id="Phobius"/>
    </source>
</evidence>
<protein>
    <submittedName>
        <fullName evidence="2">33132_t:CDS:1</fullName>
    </submittedName>
</protein>
<reference evidence="2 3" key="1">
    <citation type="submission" date="2021-06" db="EMBL/GenBank/DDBJ databases">
        <authorList>
            <person name="Kallberg Y."/>
            <person name="Tangrot J."/>
            <person name="Rosling A."/>
        </authorList>
    </citation>
    <scope>NUCLEOTIDE SEQUENCE [LARGE SCALE GENOMIC DNA]</scope>
    <source>
        <strain evidence="2 3">120-4 pot B 10/14</strain>
    </source>
</reference>
<keyword evidence="3" id="KW-1185">Reference proteome</keyword>
<gene>
    <name evidence="2" type="ORF">GMARGA_LOCUS5225</name>
</gene>
<name>A0ABN7UGA6_GIGMA</name>
<keyword evidence="1" id="KW-1133">Transmembrane helix</keyword>
<keyword evidence="1" id="KW-0472">Membrane</keyword>
<dbReference type="Proteomes" id="UP000789901">
    <property type="component" value="Unassembled WGS sequence"/>
</dbReference>
<dbReference type="SUPFAM" id="SSF81901">
    <property type="entry name" value="HCP-like"/>
    <property type="match status" value="1"/>
</dbReference>
<evidence type="ECO:0000313" key="2">
    <source>
        <dbReference type="EMBL" id="CAG8565489.1"/>
    </source>
</evidence>
<dbReference type="Gene3D" id="1.25.40.10">
    <property type="entry name" value="Tetratricopeptide repeat domain"/>
    <property type="match status" value="1"/>
</dbReference>
<dbReference type="InterPro" id="IPR011990">
    <property type="entry name" value="TPR-like_helical_dom_sf"/>
</dbReference>
<dbReference type="EMBL" id="CAJVQB010002185">
    <property type="protein sequence ID" value="CAG8565489.1"/>
    <property type="molecule type" value="Genomic_DNA"/>
</dbReference>
<feature type="transmembrane region" description="Helical" evidence="1">
    <location>
        <begin position="12"/>
        <end position="34"/>
    </location>
</feature>
<comment type="caution">
    <text evidence="2">The sequence shown here is derived from an EMBL/GenBank/DDBJ whole genome shotgun (WGS) entry which is preliminary data.</text>
</comment>
<keyword evidence="1" id="KW-0812">Transmembrane</keyword>
<proteinExistence type="predicted"/>
<evidence type="ECO:0000313" key="3">
    <source>
        <dbReference type="Proteomes" id="UP000789901"/>
    </source>
</evidence>
<organism evidence="2 3">
    <name type="scientific">Gigaspora margarita</name>
    <dbReference type="NCBI Taxonomy" id="4874"/>
    <lineage>
        <taxon>Eukaryota</taxon>
        <taxon>Fungi</taxon>
        <taxon>Fungi incertae sedis</taxon>
        <taxon>Mucoromycota</taxon>
        <taxon>Glomeromycotina</taxon>
        <taxon>Glomeromycetes</taxon>
        <taxon>Diversisporales</taxon>
        <taxon>Gigasporaceae</taxon>
        <taxon>Gigaspora</taxon>
    </lineage>
</organism>
<accession>A0ABN7UGA6</accession>